<proteinExistence type="predicted"/>
<evidence type="ECO:0000313" key="2">
    <source>
        <dbReference type="Proteomes" id="UP001064933"/>
    </source>
</evidence>
<dbReference type="RefSeq" id="WP_261758669.1">
    <property type="nucleotide sequence ID" value="NZ_CP104562.2"/>
</dbReference>
<protein>
    <submittedName>
        <fullName evidence="1">Uncharacterized protein</fullName>
    </submittedName>
</protein>
<name>A0ABY6B2S4_9BURK</name>
<organism evidence="1 2">
    <name type="scientific">Roseateles amylovorans</name>
    <dbReference type="NCBI Taxonomy" id="2978473"/>
    <lineage>
        <taxon>Bacteria</taxon>
        <taxon>Pseudomonadati</taxon>
        <taxon>Pseudomonadota</taxon>
        <taxon>Betaproteobacteria</taxon>
        <taxon>Burkholderiales</taxon>
        <taxon>Sphaerotilaceae</taxon>
        <taxon>Roseateles</taxon>
    </lineage>
</organism>
<accession>A0ABY6B2S4</accession>
<sequence>MFILKKFSASDIARVEADVLADSKCHKAVRNAISKYVRASGAVPNNWVVNEASDAYLVFLTPLPYVNALGDAFAAFVDSRVYRIRVIFDETSEVYFSEENPPPENEQERVQQLIIAALKVHGQYGLGPEDENPHYKYYSFIPRPSSDSQMGGL</sequence>
<dbReference type="Proteomes" id="UP001064933">
    <property type="component" value="Chromosome"/>
</dbReference>
<gene>
    <name evidence="1" type="ORF">N4261_02540</name>
</gene>
<evidence type="ECO:0000313" key="1">
    <source>
        <dbReference type="EMBL" id="UXH78838.1"/>
    </source>
</evidence>
<dbReference type="EMBL" id="CP104562">
    <property type="protein sequence ID" value="UXH78838.1"/>
    <property type="molecule type" value="Genomic_DNA"/>
</dbReference>
<reference evidence="1" key="1">
    <citation type="submission" date="2022-10" db="EMBL/GenBank/DDBJ databases">
        <title>Characterization and whole genome sequencing of a new Roseateles species, isolated from fresh water.</title>
        <authorList>
            <person name="Guliayeva D.Y."/>
            <person name="Akhremchuk A.E."/>
            <person name="Sikolenko M.A."/>
            <person name="Valentovich L.N."/>
            <person name="Sidarenka A.V."/>
        </authorList>
    </citation>
    <scope>NUCLEOTIDE SEQUENCE</scope>
    <source>
        <strain evidence="1">BIM B-1768</strain>
    </source>
</reference>
<keyword evidence="2" id="KW-1185">Reference proteome</keyword>